<evidence type="ECO:0000256" key="4">
    <source>
        <dbReference type="ARBA" id="ARBA00023134"/>
    </source>
</evidence>
<dbReference type="Gene3D" id="3.40.50.300">
    <property type="entry name" value="P-loop containing nucleotide triphosphate hydrolases"/>
    <property type="match status" value="1"/>
</dbReference>
<evidence type="ECO:0000313" key="7">
    <source>
        <dbReference type="EMBL" id="KAH3727173.1"/>
    </source>
</evidence>
<dbReference type="InterPro" id="IPR027417">
    <property type="entry name" value="P-loop_NTPase"/>
</dbReference>
<organism evidence="7 8">
    <name type="scientific">Dreissena polymorpha</name>
    <name type="common">Zebra mussel</name>
    <name type="synonym">Mytilus polymorpha</name>
    <dbReference type="NCBI Taxonomy" id="45954"/>
    <lineage>
        <taxon>Eukaryota</taxon>
        <taxon>Metazoa</taxon>
        <taxon>Spiralia</taxon>
        <taxon>Lophotrochozoa</taxon>
        <taxon>Mollusca</taxon>
        <taxon>Bivalvia</taxon>
        <taxon>Autobranchia</taxon>
        <taxon>Heteroconchia</taxon>
        <taxon>Euheterodonta</taxon>
        <taxon>Imparidentia</taxon>
        <taxon>Neoheterodontei</taxon>
        <taxon>Myida</taxon>
        <taxon>Dreissenoidea</taxon>
        <taxon>Dreissenidae</taxon>
        <taxon>Dreissena</taxon>
    </lineage>
</organism>
<dbReference type="FunFam" id="3.40.50.300:FF:000541">
    <property type="entry name" value="Immunity related GTPase M"/>
    <property type="match status" value="1"/>
</dbReference>
<dbReference type="GO" id="GO:0016020">
    <property type="term" value="C:membrane"/>
    <property type="evidence" value="ECO:0007669"/>
    <property type="project" value="InterPro"/>
</dbReference>
<dbReference type="GO" id="GO:0016787">
    <property type="term" value="F:hydrolase activity"/>
    <property type="evidence" value="ECO:0007669"/>
    <property type="project" value="UniProtKB-KW"/>
</dbReference>
<dbReference type="PANTHER" id="PTHR32341">
    <property type="entry name" value="INTERFERON-INDUCIBLE GTPASE"/>
    <property type="match status" value="1"/>
</dbReference>
<evidence type="ECO:0000259" key="6">
    <source>
        <dbReference type="PROSITE" id="PS51716"/>
    </source>
</evidence>
<dbReference type="GO" id="GO:0005525">
    <property type="term" value="F:GTP binding"/>
    <property type="evidence" value="ECO:0007669"/>
    <property type="project" value="UniProtKB-KW"/>
</dbReference>
<dbReference type="Pfam" id="PF05049">
    <property type="entry name" value="IIGP"/>
    <property type="match status" value="1"/>
</dbReference>
<dbReference type="PANTHER" id="PTHR32341:SF10">
    <property type="entry name" value="INTERFERON-INDUCIBLE GTPASE 5"/>
    <property type="match status" value="1"/>
</dbReference>
<keyword evidence="3" id="KW-0378">Hydrolase</keyword>
<dbReference type="SUPFAM" id="SSF52540">
    <property type="entry name" value="P-loop containing nucleoside triphosphate hydrolases"/>
    <property type="match status" value="1"/>
</dbReference>
<dbReference type="InterPro" id="IPR007743">
    <property type="entry name" value="Immunity-related_GTPase-like"/>
</dbReference>
<feature type="compositionally biased region" description="Basic and acidic residues" evidence="5">
    <location>
        <begin position="180"/>
        <end position="191"/>
    </location>
</feature>
<dbReference type="InterPro" id="IPR030385">
    <property type="entry name" value="G_IRG_dom"/>
</dbReference>
<name>A0A9D4CKR9_DREPO</name>
<accession>A0A9D4CKR9</accession>
<reference evidence="7" key="2">
    <citation type="submission" date="2020-11" db="EMBL/GenBank/DDBJ databases">
        <authorList>
            <person name="McCartney M.A."/>
            <person name="Auch B."/>
            <person name="Kono T."/>
            <person name="Mallez S."/>
            <person name="Becker A."/>
            <person name="Gohl D.M."/>
            <person name="Silverstein K.A.T."/>
            <person name="Koren S."/>
            <person name="Bechman K.B."/>
            <person name="Herman A."/>
            <person name="Abrahante J.E."/>
            <person name="Garbe J."/>
        </authorList>
    </citation>
    <scope>NUCLEOTIDE SEQUENCE</scope>
    <source>
        <strain evidence="7">Duluth1</strain>
        <tissue evidence="7">Whole animal</tissue>
    </source>
</reference>
<dbReference type="InterPro" id="IPR051515">
    <property type="entry name" value="IRG"/>
</dbReference>
<dbReference type="OrthoDB" id="422720at2759"/>
<dbReference type="PROSITE" id="PS51716">
    <property type="entry name" value="G_IRG"/>
    <property type="match status" value="1"/>
</dbReference>
<evidence type="ECO:0000256" key="2">
    <source>
        <dbReference type="ARBA" id="ARBA00022741"/>
    </source>
</evidence>
<keyword evidence="4" id="KW-0342">GTP-binding</keyword>
<gene>
    <name evidence="7" type="ORF">DPMN_053101</name>
</gene>
<dbReference type="EMBL" id="JAIWYP010000012">
    <property type="protein sequence ID" value="KAH3727173.1"/>
    <property type="molecule type" value="Genomic_DNA"/>
</dbReference>
<proteinExistence type="inferred from homology"/>
<comment type="similarity">
    <text evidence="1">Belongs to the TRAFAC class dynamin-like GTPase superfamily. IRG family.</text>
</comment>
<evidence type="ECO:0000256" key="1">
    <source>
        <dbReference type="ARBA" id="ARBA00005429"/>
    </source>
</evidence>
<protein>
    <recommendedName>
        <fullName evidence="6">IRG-type G domain-containing protein</fullName>
    </recommendedName>
</protein>
<reference evidence="7" key="1">
    <citation type="journal article" date="2019" name="bioRxiv">
        <title>The Genome of the Zebra Mussel, Dreissena polymorpha: A Resource for Invasive Species Research.</title>
        <authorList>
            <person name="McCartney M.A."/>
            <person name="Auch B."/>
            <person name="Kono T."/>
            <person name="Mallez S."/>
            <person name="Zhang Y."/>
            <person name="Obille A."/>
            <person name="Becker A."/>
            <person name="Abrahante J.E."/>
            <person name="Garbe J."/>
            <person name="Badalamenti J.P."/>
            <person name="Herman A."/>
            <person name="Mangelson H."/>
            <person name="Liachko I."/>
            <person name="Sullivan S."/>
            <person name="Sone E.D."/>
            <person name="Koren S."/>
            <person name="Silverstein K.A.T."/>
            <person name="Beckman K.B."/>
            <person name="Gohl D.M."/>
        </authorList>
    </citation>
    <scope>NUCLEOTIDE SEQUENCE</scope>
    <source>
        <strain evidence="7">Duluth1</strain>
        <tissue evidence="7">Whole animal</tissue>
    </source>
</reference>
<evidence type="ECO:0000256" key="3">
    <source>
        <dbReference type="ARBA" id="ARBA00022801"/>
    </source>
</evidence>
<sequence>MKCPNPKCGVEIQRSNAKFCSKCRQKLIRKAESIICNGEDDDGEKCRENIKSDEQFCANCGRDVLPDEFLIENCQKCGEYCLASNKMCMQCLQSDTPENRTEKLNAFVTEPIQKPAGPTVTCEKCGHSQTGYWSFCLNCGKNHPFKPSGAIVLTGDQTPTLRTNDGFMESRYPDCVPGKTHSDRRDTEDLEKTQSKLETLNFSEDDFGDINYDMGSDEVDDDILITMAEAVVIQTILDNDQSIKTNTPVIRNVSDHSQSTSAKAAAIQKNIALTKEKVAFIQKYLGLHRPTESKVVVNQKGTDQAKLGKTEIQKVPDQTEIAAFRKLAGLANADTIQKVLDPAEAEIFQKVLDQCGYSELMQILENSKNAWRDSTITIAITGESGSGKSSLINALTERKDDDPGAAHTDCVEATKEPTEYPHPRNQNLVLVDLPGVGTPSFPKDTYIQQARLDQYDFIILVSCSRYTNNDAWLAQEIINRFPGANLMFVRTKIDNDLESRRKGRRIPMSEDEIKKVFNDIKQNCFTSLKSEKNIKNPRVFLVDNHDQSKFEFGALVEMLVDKVSVLKKDALVMTIQSCTEKIVAAKYELCIKRLENITKQAAVAAVNSNRKNQERLEIDILKREVILYKEQFGIDTQSLEIVAQRFGLDIEEVFVKMDSETHTVLQYFDEYYIQRDMIKPSNNYLIPLVSKLNKMRNYQKQCYKVLKAVLKMCVKENKTLQKNIAVWSLIPK</sequence>
<keyword evidence="8" id="KW-1185">Reference proteome</keyword>
<feature type="region of interest" description="Disordered" evidence="5">
    <location>
        <begin position="162"/>
        <end position="191"/>
    </location>
</feature>
<dbReference type="Proteomes" id="UP000828390">
    <property type="component" value="Unassembled WGS sequence"/>
</dbReference>
<feature type="domain" description="IRG-type G" evidence="6">
    <location>
        <begin position="374"/>
        <end position="562"/>
    </location>
</feature>
<evidence type="ECO:0000313" key="8">
    <source>
        <dbReference type="Proteomes" id="UP000828390"/>
    </source>
</evidence>
<comment type="caution">
    <text evidence="7">The sequence shown here is derived from an EMBL/GenBank/DDBJ whole genome shotgun (WGS) entry which is preliminary data.</text>
</comment>
<evidence type="ECO:0000256" key="5">
    <source>
        <dbReference type="SAM" id="MobiDB-lite"/>
    </source>
</evidence>
<keyword evidence="2" id="KW-0547">Nucleotide-binding</keyword>
<dbReference type="AlphaFoldDB" id="A0A9D4CKR9"/>